<keyword evidence="2 3" id="KW-0067">ATP-binding</keyword>
<feature type="domain" description="FtsK" evidence="4">
    <location>
        <begin position="464"/>
        <end position="663"/>
    </location>
</feature>
<dbReference type="InterPro" id="IPR003593">
    <property type="entry name" value="AAA+_ATPase"/>
</dbReference>
<organism evidence="5 6">
    <name type="scientific">Candidatus Chloroploca mongolica</name>
    <dbReference type="NCBI Taxonomy" id="2528176"/>
    <lineage>
        <taxon>Bacteria</taxon>
        <taxon>Bacillati</taxon>
        <taxon>Chloroflexota</taxon>
        <taxon>Chloroflexia</taxon>
        <taxon>Chloroflexales</taxon>
        <taxon>Chloroflexineae</taxon>
        <taxon>Oscillochloridaceae</taxon>
        <taxon>Candidatus Chloroploca</taxon>
    </lineage>
</organism>
<sequence length="1337" mass="145764">MRMTYQIFNRPPRIRPHWPCESVDLPEPPDPPQSGRPDLLPMLLPLAGAGVFAGTASLAGGNPLLVALPTGTMALLGLGLGFHQHRVKARHAAAVHRSRTDLFEDQLETGRTRLRRLYDQERTARSYLHPETNELLLIAGSGEARPEPRLWERRITDDDFLDLRVGIGSIPASSQAYVPPPMRDGIVDQRLYRIATEYATLRQVPITVPLGTLGSLGVAGPRAAASALTRALLWQAVVLHAPGDLRVALFCPTATADEWEWLRWLPHTIPLGNDSAPGKRMLATSPGAIGTLGSELLDQLSRRREQRPGADPSSQQEPRILLLIDGADLPQTYPALAEVIRHGASLGMICLLLVAAWHQIPEDCAAMLELDPYGGRWVRSGEQWPRGRFTPDQVALAISDQLARRLAGIRLLERGGAQDLPRSVRLFDLLGIRNELSLTPPAAWSKPLPLAWHPDVPIGAGADGVPVCLDLNEGRHGPHGIIAGATGAGKSVLLQTMVAALCATHSPERLQLLLIDFKGGASLMMFEPLPHTAGLVTDLEGRMAERAVTSIKSELRRRKSLLKALATTHEVKVENIRDYRHLAASQGLPPLPNLLIVVDEFDELARTYPDFVAELIRVVKQGRSLGVHLLLATQQPSRAVTDEIRSQLSFFVALRLGNAEDSRTMLLKPDAAFLTTDLPGRAYMRSGGEVRPLQVAVVTGVYQPTEPGTHGPRVSFLRNGQEQPVAPGYPGPSTEGETDLDLLVRALRTAGSTMEPAYPGWLPQPIWQPPLPLRLTLRALVAEPTSLSSSEASGQAQWQGAPIGLLDVPQECRRQPFAFDFATGHVALVGAPGSGKTTLLRTLVLSLAQTFAPQALWCYLVDAGGQGLGSLIGLPHVGDHLQAREVERVRRLLRMLDTTLRERQELLRAADAADLVAYRLRTGIVLPELLVVIDKLAVLREEFGEQGGDDELLATLIRLARLGRSCGMHLVISADRATDLSYRLLALIEHRLTLRQPELHDYSELLGTRVITPLPAGQPGRALVMHPDYGALDLQVALPSMVLAPTGGAEREASPFEPDLTSEVRDYVTYLATFWGERGSSDPEPMRVELLPELITVATLATPMPPAHTNGGLVLPVGRESRNLHTAWLALDSESPHALVIGPRRSGKTSLLHLIVHQLTAHHDPAELGLYILDGPRSNLSALRELAHTRFYADDEHGAGALSIDLIAARMAASPPRRLVLIDDYNLCRERMRAQFAQSYGGSPNLLDTLGEMIQVGGRYGEHLLLAASVAYADDNLLRALDAGRSGLIFWPGRYDPGTRLLGITLPLSDQRSAEQPPGRALLVREDEHQLLQLARV</sequence>
<evidence type="ECO:0000256" key="2">
    <source>
        <dbReference type="ARBA" id="ARBA00022840"/>
    </source>
</evidence>
<dbReference type="PROSITE" id="PS50901">
    <property type="entry name" value="FTSK"/>
    <property type="match status" value="2"/>
</dbReference>
<dbReference type="InterPro" id="IPR027417">
    <property type="entry name" value="P-loop_NTPase"/>
</dbReference>
<evidence type="ECO:0000259" key="4">
    <source>
        <dbReference type="PROSITE" id="PS50901"/>
    </source>
</evidence>
<comment type="caution">
    <text evidence="5">The sequence shown here is derived from an EMBL/GenBank/DDBJ whole genome shotgun (WGS) entry which is preliminary data.</text>
</comment>
<keyword evidence="6" id="KW-1185">Reference proteome</keyword>
<dbReference type="InterPro" id="IPR002543">
    <property type="entry name" value="FtsK_dom"/>
</dbReference>
<evidence type="ECO:0000256" key="1">
    <source>
        <dbReference type="ARBA" id="ARBA00022741"/>
    </source>
</evidence>
<dbReference type="InterPro" id="IPR050206">
    <property type="entry name" value="FtsK/SpoIIIE/SftA"/>
</dbReference>
<keyword evidence="1 3" id="KW-0547">Nucleotide-binding</keyword>
<dbReference type="SMART" id="SM00382">
    <property type="entry name" value="AAA"/>
    <property type="match status" value="3"/>
</dbReference>
<evidence type="ECO:0000313" key="6">
    <source>
        <dbReference type="Proteomes" id="UP001193081"/>
    </source>
</evidence>
<evidence type="ECO:0000256" key="3">
    <source>
        <dbReference type="PROSITE-ProRule" id="PRU00289"/>
    </source>
</evidence>
<feature type="binding site" evidence="3">
    <location>
        <begin position="484"/>
        <end position="491"/>
    </location>
    <ligand>
        <name>ATP</name>
        <dbReference type="ChEBI" id="CHEBI:30616"/>
    </ligand>
</feature>
<feature type="binding site" evidence="3">
    <location>
        <begin position="830"/>
        <end position="837"/>
    </location>
    <ligand>
        <name>ATP</name>
        <dbReference type="ChEBI" id="CHEBI:30616"/>
    </ligand>
</feature>
<dbReference type="Gene3D" id="3.40.50.300">
    <property type="entry name" value="P-loop containing nucleotide triphosphate hydrolases"/>
    <property type="match status" value="4"/>
</dbReference>
<dbReference type="Proteomes" id="UP001193081">
    <property type="component" value="Unassembled WGS sequence"/>
</dbReference>
<accession>A0ABS4D8Q7</accession>
<gene>
    <name evidence="5" type="ORF">EYB53_008955</name>
</gene>
<protein>
    <submittedName>
        <fullName evidence="5">Cell division protein FtsK</fullName>
    </submittedName>
</protein>
<keyword evidence="5" id="KW-0132">Cell division</keyword>
<dbReference type="PANTHER" id="PTHR22683:SF1">
    <property type="entry name" value="TYPE VII SECRETION SYSTEM PROTEIN ESSC"/>
    <property type="match status" value="1"/>
</dbReference>
<proteinExistence type="predicted"/>
<evidence type="ECO:0000313" key="5">
    <source>
        <dbReference type="EMBL" id="MBP1465831.1"/>
    </source>
</evidence>
<keyword evidence="5" id="KW-0131">Cell cycle</keyword>
<dbReference type="SUPFAM" id="SSF52540">
    <property type="entry name" value="P-loop containing nucleoside triphosphate hydrolases"/>
    <property type="match status" value="3"/>
</dbReference>
<dbReference type="GO" id="GO:0051301">
    <property type="term" value="P:cell division"/>
    <property type="evidence" value="ECO:0007669"/>
    <property type="project" value="UniProtKB-KW"/>
</dbReference>
<dbReference type="Pfam" id="PF01580">
    <property type="entry name" value="FtsK_SpoIIIE"/>
    <property type="match status" value="3"/>
</dbReference>
<dbReference type="EMBL" id="SIJK02000012">
    <property type="protein sequence ID" value="MBP1465831.1"/>
    <property type="molecule type" value="Genomic_DNA"/>
</dbReference>
<name>A0ABS4D8Q7_9CHLR</name>
<dbReference type="PANTHER" id="PTHR22683">
    <property type="entry name" value="SPORULATION PROTEIN RELATED"/>
    <property type="match status" value="1"/>
</dbReference>
<reference evidence="5 6" key="1">
    <citation type="submission" date="2021-03" db="EMBL/GenBank/DDBJ databases">
        <authorList>
            <person name="Grouzdev D.S."/>
        </authorList>
    </citation>
    <scope>NUCLEOTIDE SEQUENCE [LARGE SCALE GENOMIC DNA]</scope>
    <source>
        <strain evidence="5 6">M50-1</strain>
    </source>
</reference>
<feature type="domain" description="FtsK" evidence="4">
    <location>
        <begin position="814"/>
        <end position="1003"/>
    </location>
</feature>